<dbReference type="EMBL" id="BAAARV010000086">
    <property type="protein sequence ID" value="GAA2379716.1"/>
    <property type="molecule type" value="Genomic_DNA"/>
</dbReference>
<feature type="compositionally biased region" description="Polar residues" evidence="1">
    <location>
        <begin position="454"/>
        <end position="467"/>
    </location>
</feature>
<feature type="region of interest" description="Disordered" evidence="1">
    <location>
        <begin position="296"/>
        <end position="319"/>
    </location>
</feature>
<keyword evidence="2" id="KW-1133">Transmembrane helix</keyword>
<evidence type="ECO:0000256" key="1">
    <source>
        <dbReference type="SAM" id="MobiDB-lite"/>
    </source>
</evidence>
<feature type="transmembrane region" description="Helical" evidence="2">
    <location>
        <begin position="416"/>
        <end position="436"/>
    </location>
</feature>
<dbReference type="InterPro" id="IPR000421">
    <property type="entry name" value="FA58C"/>
</dbReference>
<dbReference type="Gene3D" id="2.60.120.260">
    <property type="entry name" value="Galactose-binding domain-like"/>
    <property type="match status" value="1"/>
</dbReference>
<organism evidence="4 5">
    <name type="scientific">Dactylosporangium salmoneum</name>
    <dbReference type="NCBI Taxonomy" id="53361"/>
    <lineage>
        <taxon>Bacteria</taxon>
        <taxon>Bacillati</taxon>
        <taxon>Actinomycetota</taxon>
        <taxon>Actinomycetes</taxon>
        <taxon>Micromonosporales</taxon>
        <taxon>Micromonosporaceae</taxon>
        <taxon>Dactylosporangium</taxon>
    </lineage>
</organism>
<name>A0ABN3HGI8_9ACTN</name>
<dbReference type="PROSITE" id="PS50022">
    <property type="entry name" value="FA58C_3"/>
    <property type="match status" value="1"/>
</dbReference>
<keyword evidence="5" id="KW-1185">Reference proteome</keyword>
<feature type="region of interest" description="Disordered" evidence="1">
    <location>
        <begin position="443"/>
        <end position="508"/>
    </location>
</feature>
<gene>
    <name evidence="4" type="ORF">GCM10010170_086590</name>
</gene>
<dbReference type="Proteomes" id="UP001501444">
    <property type="component" value="Unassembled WGS sequence"/>
</dbReference>
<proteinExistence type="predicted"/>
<protein>
    <recommendedName>
        <fullName evidence="3">F5/8 type C domain-containing protein</fullName>
    </recommendedName>
</protein>
<dbReference type="RefSeq" id="WP_344618490.1">
    <property type="nucleotide sequence ID" value="NZ_BAAARV010000086.1"/>
</dbReference>
<dbReference type="InterPro" id="IPR008979">
    <property type="entry name" value="Galactose-bd-like_sf"/>
</dbReference>
<dbReference type="SUPFAM" id="SSF49785">
    <property type="entry name" value="Galactose-binding domain-like"/>
    <property type="match status" value="1"/>
</dbReference>
<accession>A0ABN3HGI8</accession>
<dbReference type="Pfam" id="PF22633">
    <property type="entry name" value="F5_F8_type_C_2"/>
    <property type="match status" value="1"/>
</dbReference>
<sequence length="652" mass="67683">MTEEQSEPTARWVDHRLLIPPGWLAVDVPPLEIPDDVEGLLLLGAGSTAVPLPLPVVTPDGPVVVTPGGTLFAEAGWWRHTPDGSRTPLGPRWPPPAWQAPEVTLTPMPAGWLLGTPSELALSVAADPARPRLLFNTADSLADTLRTLPEDVELVPLLPGQGAGRPPALAAAAALGRPVRLVNGVPLHTPAGDVVVHALDAAGHPVWAEPAWLLQMLPDGREEVLSSTPPQPSLRPLDAATYGMDLGWLVRVWSDGLHAYPTGPLPPARGRATLRSATTPIGHDRSTDLDASATVEEIGPVPPPKSSVLPSRRRDPDGRYRVEVGTPGLEINDLLWPPLSALFTAALTDLPAPVDITVIGDASPWGLAAARELADRHPGDTAARPKPFLAAEPLPLTDLPSPAPAAAPPARRRRTLLVAAVVAVLVLLGVGIAAAWPGGGAPLDGGQASGEQHGLTSDPSATTTPTQARRSGSPSPASTRSGAPSASAAPSSRTTGGPSATAAPSQTVANAADGVNLAAGRSTRDSGHTQAYGSGNVTDGDAMSYWESRNGAFPQWVEVDLGAPAEARRAVLRLPPSSAWPDRTQRIEVLGSTDDKDFTSLAGAATYTFSGGSGQRVSVALPGGQWRYFRLVFTANSVQPAGQLSSLELYRG</sequence>
<evidence type="ECO:0000259" key="3">
    <source>
        <dbReference type="PROSITE" id="PS50022"/>
    </source>
</evidence>
<reference evidence="5" key="1">
    <citation type="journal article" date="2019" name="Int. J. Syst. Evol. Microbiol.">
        <title>The Global Catalogue of Microorganisms (GCM) 10K type strain sequencing project: providing services to taxonomists for standard genome sequencing and annotation.</title>
        <authorList>
            <consortium name="The Broad Institute Genomics Platform"/>
            <consortium name="The Broad Institute Genome Sequencing Center for Infectious Disease"/>
            <person name="Wu L."/>
            <person name="Ma J."/>
        </authorList>
    </citation>
    <scope>NUCLEOTIDE SEQUENCE [LARGE SCALE GENOMIC DNA]</scope>
    <source>
        <strain evidence="5">JCM 3272</strain>
    </source>
</reference>
<evidence type="ECO:0000313" key="4">
    <source>
        <dbReference type="EMBL" id="GAA2379716.1"/>
    </source>
</evidence>
<evidence type="ECO:0000256" key="2">
    <source>
        <dbReference type="SAM" id="Phobius"/>
    </source>
</evidence>
<keyword evidence="2" id="KW-0812">Transmembrane</keyword>
<feature type="domain" description="F5/8 type C" evidence="3">
    <location>
        <begin position="501"/>
        <end position="652"/>
    </location>
</feature>
<evidence type="ECO:0000313" key="5">
    <source>
        <dbReference type="Proteomes" id="UP001501444"/>
    </source>
</evidence>
<comment type="caution">
    <text evidence="4">The sequence shown here is derived from an EMBL/GenBank/DDBJ whole genome shotgun (WGS) entry which is preliminary data.</text>
</comment>
<feature type="compositionally biased region" description="Low complexity" evidence="1">
    <location>
        <begin position="468"/>
        <end position="497"/>
    </location>
</feature>
<keyword evidence="2" id="KW-0472">Membrane</keyword>